<evidence type="ECO:0000313" key="2">
    <source>
        <dbReference type="Proteomes" id="UP000030111"/>
    </source>
</evidence>
<dbReference type="OrthoDB" id="1443922at2"/>
<proteinExistence type="predicted"/>
<protein>
    <recommendedName>
        <fullName evidence="3">GIY-YIG domain-containing protein</fullName>
    </recommendedName>
</protein>
<name>A0A0A2N2Q2_9FLAO</name>
<dbReference type="RefSeq" id="WP_026992106.1">
    <property type="nucleotide sequence ID" value="NZ_JRLY01000001.1"/>
</dbReference>
<dbReference type="EMBL" id="JRLY01000001">
    <property type="protein sequence ID" value="KGO94725.1"/>
    <property type="molecule type" value="Genomic_DNA"/>
</dbReference>
<comment type="caution">
    <text evidence="1">The sequence shown here is derived from an EMBL/GenBank/DDBJ whole genome shotgun (WGS) entry which is preliminary data.</text>
</comment>
<dbReference type="AlphaFoldDB" id="A0A0A2N2Q2"/>
<keyword evidence="2" id="KW-1185">Reference proteome</keyword>
<dbReference type="InterPro" id="IPR035901">
    <property type="entry name" value="GIY-YIG_endonuc_sf"/>
</dbReference>
<evidence type="ECO:0000313" key="1">
    <source>
        <dbReference type="EMBL" id="KGO94725.1"/>
    </source>
</evidence>
<dbReference type="SUPFAM" id="SSF82771">
    <property type="entry name" value="GIY-YIG endonuclease"/>
    <property type="match status" value="1"/>
</dbReference>
<sequence length="185" mass="21426">MGSIKDVDNQFSESLNNLFGQINSYGFDSPVTFIANKEVDKESITTTIPANKGVYLIEIKIVDTDATFDEWLAGFEKILNHERYSKSNVPSLKKLRCKSHRTVKLGEWFPLYIGKSKNIQKRVLEHLHLRLEQRTTGLKLTNREEFHGNSFRISTIVLDVINYDIIATEFERQLRNRINPILGRQ</sequence>
<dbReference type="eggNOG" id="ENOG5034A6G">
    <property type="taxonomic scope" value="Bacteria"/>
</dbReference>
<evidence type="ECO:0008006" key="3">
    <source>
        <dbReference type="Google" id="ProtNLM"/>
    </source>
</evidence>
<gene>
    <name evidence="1" type="ORF">Q766_01020</name>
</gene>
<dbReference type="Proteomes" id="UP000030111">
    <property type="component" value="Unassembled WGS sequence"/>
</dbReference>
<accession>A0A0A2N2Q2</accession>
<reference evidence="1 2" key="1">
    <citation type="submission" date="2013-09" db="EMBL/GenBank/DDBJ databases">
        <authorList>
            <person name="Zeng Z."/>
            <person name="Chen C."/>
        </authorList>
    </citation>
    <scope>NUCLEOTIDE SEQUENCE [LARGE SCALE GENOMIC DNA]</scope>
    <source>
        <strain evidence="1 2">WB 4.1-42</strain>
    </source>
</reference>
<organism evidence="1 2">
    <name type="scientific">Flavobacterium subsaxonicum WB 4.1-42 = DSM 21790</name>
    <dbReference type="NCBI Taxonomy" id="1121898"/>
    <lineage>
        <taxon>Bacteria</taxon>
        <taxon>Pseudomonadati</taxon>
        <taxon>Bacteroidota</taxon>
        <taxon>Flavobacteriia</taxon>
        <taxon>Flavobacteriales</taxon>
        <taxon>Flavobacteriaceae</taxon>
        <taxon>Flavobacterium</taxon>
    </lineage>
</organism>
<dbReference type="STRING" id="1121898.GCA_000422725_00677"/>